<dbReference type="SUPFAM" id="SSF103473">
    <property type="entry name" value="MFS general substrate transporter"/>
    <property type="match status" value="1"/>
</dbReference>
<evidence type="ECO:0000313" key="9">
    <source>
        <dbReference type="Proteomes" id="UP001250214"/>
    </source>
</evidence>
<feature type="transmembrane region" description="Helical" evidence="6">
    <location>
        <begin position="266"/>
        <end position="283"/>
    </location>
</feature>
<evidence type="ECO:0000256" key="1">
    <source>
        <dbReference type="ARBA" id="ARBA00004651"/>
    </source>
</evidence>
<dbReference type="PANTHER" id="PTHR23519">
    <property type="entry name" value="AUTOPHAGY-RELATED PROTEIN 22"/>
    <property type="match status" value="1"/>
</dbReference>
<dbReference type="RefSeq" id="WP_310910481.1">
    <property type="nucleotide sequence ID" value="NZ_JAVLVT010000001.1"/>
</dbReference>
<accession>A0ABU2H0Z3</accession>
<keyword evidence="4 6" id="KW-1133">Transmembrane helix</keyword>
<evidence type="ECO:0000256" key="3">
    <source>
        <dbReference type="ARBA" id="ARBA00022692"/>
    </source>
</evidence>
<protein>
    <submittedName>
        <fullName evidence="8">MFS transporter</fullName>
    </submittedName>
</protein>
<dbReference type="Gene3D" id="1.20.1250.20">
    <property type="entry name" value="MFS general substrate transporter like domains"/>
    <property type="match status" value="2"/>
</dbReference>
<gene>
    <name evidence="8" type="ORF">RIF23_01550</name>
</gene>
<feature type="transmembrane region" description="Helical" evidence="6">
    <location>
        <begin position="393"/>
        <end position="416"/>
    </location>
</feature>
<feature type="transmembrane region" description="Helical" evidence="6">
    <location>
        <begin position="26"/>
        <end position="46"/>
    </location>
</feature>
<keyword evidence="3 6" id="KW-0812">Transmembrane</keyword>
<feature type="transmembrane region" description="Helical" evidence="6">
    <location>
        <begin position="303"/>
        <end position="321"/>
    </location>
</feature>
<evidence type="ECO:0000256" key="2">
    <source>
        <dbReference type="ARBA" id="ARBA00022448"/>
    </source>
</evidence>
<reference evidence="9" key="1">
    <citation type="submission" date="2023-07" db="EMBL/GenBank/DDBJ databases">
        <title>Novel species in the genus Lipingzhangella isolated from Sambhar Salt Lake.</title>
        <authorList>
            <person name="Jiya N."/>
            <person name="Kajale S."/>
            <person name="Sharma A."/>
        </authorList>
    </citation>
    <scope>NUCLEOTIDE SEQUENCE [LARGE SCALE GENOMIC DNA]</scope>
    <source>
        <strain evidence="9">LS1_29</strain>
    </source>
</reference>
<dbReference type="InterPro" id="IPR050495">
    <property type="entry name" value="ATG22/LtaA_families"/>
</dbReference>
<keyword evidence="9" id="KW-1185">Reference proteome</keyword>
<dbReference type="InterPro" id="IPR020846">
    <property type="entry name" value="MFS_dom"/>
</dbReference>
<feature type="domain" description="Major facilitator superfamily (MFS) profile" evidence="7">
    <location>
        <begin position="266"/>
        <end position="460"/>
    </location>
</feature>
<proteinExistence type="predicted"/>
<feature type="transmembrane region" description="Helical" evidence="6">
    <location>
        <begin position="206"/>
        <end position="226"/>
    </location>
</feature>
<name>A0ABU2H0Z3_9ACTN</name>
<feature type="transmembrane region" description="Helical" evidence="6">
    <location>
        <begin position="422"/>
        <end position="443"/>
    </location>
</feature>
<evidence type="ECO:0000256" key="5">
    <source>
        <dbReference type="ARBA" id="ARBA00023136"/>
    </source>
</evidence>
<dbReference type="Proteomes" id="UP001250214">
    <property type="component" value="Unassembled WGS sequence"/>
</dbReference>
<evidence type="ECO:0000259" key="7">
    <source>
        <dbReference type="PROSITE" id="PS50850"/>
    </source>
</evidence>
<feature type="transmembrane region" description="Helical" evidence="6">
    <location>
        <begin position="333"/>
        <end position="351"/>
    </location>
</feature>
<evidence type="ECO:0000256" key="4">
    <source>
        <dbReference type="ARBA" id="ARBA00022989"/>
    </source>
</evidence>
<keyword evidence="5 6" id="KW-0472">Membrane</keyword>
<evidence type="ECO:0000313" key="8">
    <source>
        <dbReference type="EMBL" id="MDS1268973.1"/>
    </source>
</evidence>
<dbReference type="PANTHER" id="PTHR23519:SF1">
    <property type="entry name" value="AUTOPHAGY-RELATED PROTEIN 22"/>
    <property type="match status" value="1"/>
</dbReference>
<feature type="transmembrane region" description="Helical" evidence="6">
    <location>
        <begin position="110"/>
        <end position="128"/>
    </location>
</feature>
<keyword evidence="2" id="KW-0813">Transport</keyword>
<feature type="transmembrane region" description="Helical" evidence="6">
    <location>
        <begin position="134"/>
        <end position="154"/>
    </location>
</feature>
<feature type="transmembrane region" description="Helical" evidence="6">
    <location>
        <begin position="175"/>
        <end position="194"/>
    </location>
</feature>
<feature type="transmembrane region" description="Helical" evidence="6">
    <location>
        <begin position="357"/>
        <end position="381"/>
    </location>
</feature>
<sequence>MTNTPTPPTNLPSNDPRQRRREQRGWYLYDWANQVFWTSVVTVFLGPYLAELARAAAQGSPSGEHVYLLGLAIHYNAVWPLATALAPAIQIPLLPVVGAIADRSRTKKRLLLGFATVGASATTCLYLASGDNYLLAVGLFLVANVSYGAALVVYNAFLPEIATADERDRVSSTGWAFAYLGGVVLLLVHLALVLNAEALGVGEGHAVRIAFASAGLWWLGFTLLAVRPLRNRVAPAATADRPASVGATFRQLWHTLRELRRYPQTLLYLCAYLLFNDGIQATIRFAGPYATGEQDLGLDMDDLITTVVMIQFVAFAGAWLTGRLATVLGTKRTLVAILVCWTLILTSGYFLPAGQALPFMALGFCIGLVLGGSQALARSLFSQLIPRGKEGEYFGLYTICDRAGTLTAALVGFVAVQLTGGYRAAIFSLVAFFIVGGVLLVLANLRRGVQQAGNPVPAHL</sequence>
<dbReference type="InterPro" id="IPR024671">
    <property type="entry name" value="Atg22-like"/>
</dbReference>
<dbReference type="InterPro" id="IPR036259">
    <property type="entry name" value="MFS_trans_sf"/>
</dbReference>
<dbReference type="PROSITE" id="PS50850">
    <property type="entry name" value="MFS"/>
    <property type="match status" value="1"/>
</dbReference>
<dbReference type="EMBL" id="JAVLVT010000001">
    <property type="protein sequence ID" value="MDS1268973.1"/>
    <property type="molecule type" value="Genomic_DNA"/>
</dbReference>
<comment type="subcellular location">
    <subcellularLocation>
        <location evidence="1">Cell membrane</location>
        <topology evidence="1">Multi-pass membrane protein</topology>
    </subcellularLocation>
</comment>
<evidence type="ECO:0000256" key="6">
    <source>
        <dbReference type="SAM" id="Phobius"/>
    </source>
</evidence>
<feature type="transmembrane region" description="Helical" evidence="6">
    <location>
        <begin position="66"/>
        <end position="89"/>
    </location>
</feature>
<organism evidence="8 9">
    <name type="scientific">Lipingzhangella rawalii</name>
    <dbReference type="NCBI Taxonomy" id="2055835"/>
    <lineage>
        <taxon>Bacteria</taxon>
        <taxon>Bacillati</taxon>
        <taxon>Actinomycetota</taxon>
        <taxon>Actinomycetes</taxon>
        <taxon>Streptosporangiales</taxon>
        <taxon>Nocardiopsidaceae</taxon>
        <taxon>Lipingzhangella</taxon>
    </lineage>
</organism>
<comment type="caution">
    <text evidence="8">The sequence shown here is derived from an EMBL/GenBank/DDBJ whole genome shotgun (WGS) entry which is preliminary data.</text>
</comment>
<dbReference type="Pfam" id="PF11700">
    <property type="entry name" value="ATG22"/>
    <property type="match status" value="1"/>
</dbReference>